<reference evidence="14" key="2">
    <citation type="submission" date="2023-06" db="EMBL/GenBank/DDBJ databases">
        <authorList>
            <person name="Ma L."/>
            <person name="Liu K.-W."/>
            <person name="Li Z."/>
            <person name="Hsiao Y.-Y."/>
            <person name="Qi Y."/>
            <person name="Fu T."/>
            <person name="Tang G."/>
            <person name="Zhang D."/>
            <person name="Sun W.-H."/>
            <person name="Liu D.-K."/>
            <person name="Li Y."/>
            <person name="Chen G.-Z."/>
            <person name="Liu X.-D."/>
            <person name="Liao X.-Y."/>
            <person name="Jiang Y.-T."/>
            <person name="Yu X."/>
            <person name="Hao Y."/>
            <person name="Huang J."/>
            <person name="Zhao X.-W."/>
            <person name="Ke S."/>
            <person name="Chen Y.-Y."/>
            <person name="Wu W.-L."/>
            <person name="Hsu J.-L."/>
            <person name="Lin Y.-F."/>
            <person name="Huang M.-D."/>
            <person name="Li C.-Y."/>
            <person name="Huang L."/>
            <person name="Wang Z.-W."/>
            <person name="Zhao X."/>
            <person name="Zhong W.-Y."/>
            <person name="Peng D.-H."/>
            <person name="Ahmad S."/>
            <person name="Lan S."/>
            <person name="Zhang J.-S."/>
            <person name="Tsai W.-C."/>
            <person name="Van De Peer Y."/>
            <person name="Liu Z.-J."/>
        </authorList>
    </citation>
    <scope>NUCLEOTIDE SEQUENCE</scope>
    <source>
        <strain evidence="14">SCP</strain>
        <tissue evidence="14">Leaves</tissue>
    </source>
</reference>
<organism evidence="14 15">
    <name type="scientific">Acorus gramineus</name>
    <name type="common">Dwarf sweet flag</name>
    <dbReference type="NCBI Taxonomy" id="55184"/>
    <lineage>
        <taxon>Eukaryota</taxon>
        <taxon>Viridiplantae</taxon>
        <taxon>Streptophyta</taxon>
        <taxon>Embryophyta</taxon>
        <taxon>Tracheophyta</taxon>
        <taxon>Spermatophyta</taxon>
        <taxon>Magnoliopsida</taxon>
        <taxon>Liliopsida</taxon>
        <taxon>Acoraceae</taxon>
        <taxon>Acorus</taxon>
    </lineage>
</organism>
<keyword evidence="9" id="KW-0464">Manganese</keyword>
<comment type="cofactor">
    <cofactor evidence="2">
        <name>Mg(2+)</name>
        <dbReference type="ChEBI" id="CHEBI:18420"/>
    </cofactor>
</comment>
<dbReference type="CDD" id="cd00143">
    <property type="entry name" value="PP2Cc"/>
    <property type="match status" value="1"/>
</dbReference>
<comment type="catalytic activity">
    <reaction evidence="11">
        <text>O-phospho-L-threonyl-[protein] + H2O = L-threonyl-[protein] + phosphate</text>
        <dbReference type="Rhea" id="RHEA:47004"/>
        <dbReference type="Rhea" id="RHEA-COMP:11060"/>
        <dbReference type="Rhea" id="RHEA-COMP:11605"/>
        <dbReference type="ChEBI" id="CHEBI:15377"/>
        <dbReference type="ChEBI" id="CHEBI:30013"/>
        <dbReference type="ChEBI" id="CHEBI:43474"/>
        <dbReference type="ChEBI" id="CHEBI:61977"/>
        <dbReference type="EC" id="3.1.3.16"/>
    </reaction>
</comment>
<dbReference type="FunFam" id="3.60.40.10:FF:000024">
    <property type="entry name" value="probable protein phosphatase 2C 33"/>
    <property type="match status" value="1"/>
</dbReference>
<evidence type="ECO:0000256" key="7">
    <source>
        <dbReference type="ARBA" id="ARBA00022842"/>
    </source>
</evidence>
<dbReference type="GO" id="GO:0004722">
    <property type="term" value="F:protein serine/threonine phosphatase activity"/>
    <property type="evidence" value="ECO:0007669"/>
    <property type="project" value="UniProtKB-EC"/>
</dbReference>
<evidence type="ECO:0000313" key="14">
    <source>
        <dbReference type="EMBL" id="KAK1269364.1"/>
    </source>
</evidence>
<feature type="compositionally biased region" description="Basic and acidic residues" evidence="12">
    <location>
        <begin position="36"/>
        <end position="51"/>
    </location>
</feature>
<evidence type="ECO:0000256" key="5">
    <source>
        <dbReference type="ARBA" id="ARBA00022723"/>
    </source>
</evidence>
<dbReference type="EMBL" id="JAUJYN010000006">
    <property type="protein sequence ID" value="KAK1269364.1"/>
    <property type="molecule type" value="Genomic_DNA"/>
</dbReference>
<evidence type="ECO:0000313" key="15">
    <source>
        <dbReference type="Proteomes" id="UP001179952"/>
    </source>
</evidence>
<dbReference type="Pfam" id="PF00481">
    <property type="entry name" value="PP2C"/>
    <property type="match status" value="1"/>
</dbReference>
<accession>A0AAV9AZ86</accession>
<evidence type="ECO:0000256" key="4">
    <source>
        <dbReference type="ARBA" id="ARBA00013081"/>
    </source>
</evidence>
<dbReference type="SMART" id="SM00332">
    <property type="entry name" value="PP2Cc"/>
    <property type="match status" value="1"/>
</dbReference>
<dbReference type="InterPro" id="IPR015655">
    <property type="entry name" value="PP2C"/>
</dbReference>
<sequence>MGSCLSSQQGRDPTLFSLGCSSSPIGGRGSKKWRRKTSERDVTGGVFDRRTRGGGGGDVVGEDELHRVPGRMFVNGWSEVACLFTQQGRKGTNQDAMLVWELQNFASRNDTIFCGVFDGHGPHGHMVAKKVRDLLPLKLSTQWSSNMSDCSSPHQNGSVPGSMNLEEMASISIDEEWEESLNADEKEKLPEMFPALRQSLLNTFKWMDKELKMSPTIDCFCSGTTAVTLIKQAVIGLAILQGQDLIIGNVGDSRAVLGTRDKDNSLVAVQLTVDLKPNLPREAARIQQCKGRVFALQDEPEVARLWLPNSDSPGLAMARAFGDFCLKDFGLISVPDISYHHLTDRDEFVVLATDGVWDVLSNKEVVDIVASAPSRATAARALVDCAVRAWRLKFPTSKSDDCAAVCLFLNPPTPSNQATVTEMPKDPLVAMAMDDGEKANGEVERPVSDEGIVTAREARACQPTRSLADCISTEEEEWSALEGVTRVNSLLNLPRFLSGDNKSSASQRKWL</sequence>
<evidence type="ECO:0000256" key="10">
    <source>
        <dbReference type="ARBA" id="ARBA00047761"/>
    </source>
</evidence>
<dbReference type="InterPro" id="IPR001932">
    <property type="entry name" value="PPM-type_phosphatase-like_dom"/>
</dbReference>
<evidence type="ECO:0000256" key="8">
    <source>
        <dbReference type="ARBA" id="ARBA00022912"/>
    </source>
</evidence>
<feature type="compositionally biased region" description="Polar residues" evidence="12">
    <location>
        <begin position="1"/>
        <end position="11"/>
    </location>
</feature>
<feature type="domain" description="PPM-type phosphatase" evidence="13">
    <location>
        <begin position="80"/>
        <end position="409"/>
    </location>
</feature>
<feature type="region of interest" description="Disordered" evidence="12">
    <location>
        <begin position="1"/>
        <end position="60"/>
    </location>
</feature>
<comment type="catalytic activity">
    <reaction evidence="10">
        <text>O-phospho-L-seryl-[protein] + H2O = L-seryl-[protein] + phosphate</text>
        <dbReference type="Rhea" id="RHEA:20629"/>
        <dbReference type="Rhea" id="RHEA-COMP:9863"/>
        <dbReference type="Rhea" id="RHEA-COMP:11604"/>
        <dbReference type="ChEBI" id="CHEBI:15377"/>
        <dbReference type="ChEBI" id="CHEBI:29999"/>
        <dbReference type="ChEBI" id="CHEBI:43474"/>
        <dbReference type="ChEBI" id="CHEBI:83421"/>
        <dbReference type="EC" id="3.1.3.16"/>
    </reaction>
</comment>
<evidence type="ECO:0000256" key="6">
    <source>
        <dbReference type="ARBA" id="ARBA00022801"/>
    </source>
</evidence>
<dbReference type="PANTHER" id="PTHR47992">
    <property type="entry name" value="PROTEIN PHOSPHATASE"/>
    <property type="match status" value="1"/>
</dbReference>
<evidence type="ECO:0000259" key="13">
    <source>
        <dbReference type="PROSITE" id="PS51746"/>
    </source>
</evidence>
<reference evidence="14" key="1">
    <citation type="journal article" date="2023" name="Nat. Commun.">
        <title>Diploid and tetraploid genomes of Acorus and the evolution of monocots.</title>
        <authorList>
            <person name="Ma L."/>
            <person name="Liu K.W."/>
            <person name="Li Z."/>
            <person name="Hsiao Y.Y."/>
            <person name="Qi Y."/>
            <person name="Fu T."/>
            <person name="Tang G.D."/>
            <person name="Zhang D."/>
            <person name="Sun W.H."/>
            <person name="Liu D.K."/>
            <person name="Li Y."/>
            <person name="Chen G.Z."/>
            <person name="Liu X.D."/>
            <person name="Liao X.Y."/>
            <person name="Jiang Y.T."/>
            <person name="Yu X."/>
            <person name="Hao Y."/>
            <person name="Huang J."/>
            <person name="Zhao X.W."/>
            <person name="Ke S."/>
            <person name="Chen Y.Y."/>
            <person name="Wu W.L."/>
            <person name="Hsu J.L."/>
            <person name="Lin Y.F."/>
            <person name="Huang M.D."/>
            <person name="Li C.Y."/>
            <person name="Huang L."/>
            <person name="Wang Z.W."/>
            <person name="Zhao X."/>
            <person name="Zhong W.Y."/>
            <person name="Peng D.H."/>
            <person name="Ahmad S."/>
            <person name="Lan S."/>
            <person name="Zhang J.S."/>
            <person name="Tsai W.C."/>
            <person name="Van de Peer Y."/>
            <person name="Liu Z.J."/>
        </authorList>
    </citation>
    <scope>NUCLEOTIDE SEQUENCE</scope>
    <source>
        <strain evidence="14">SCP</strain>
    </source>
</reference>
<dbReference type="Proteomes" id="UP001179952">
    <property type="component" value="Unassembled WGS sequence"/>
</dbReference>
<dbReference type="AlphaFoldDB" id="A0AAV9AZ86"/>
<dbReference type="EC" id="3.1.3.16" evidence="4"/>
<evidence type="ECO:0000256" key="1">
    <source>
        <dbReference type="ARBA" id="ARBA00001936"/>
    </source>
</evidence>
<keyword evidence="5" id="KW-0479">Metal-binding</keyword>
<keyword evidence="8" id="KW-0904">Protein phosphatase</keyword>
<keyword evidence="6" id="KW-0378">Hydrolase</keyword>
<comment type="cofactor">
    <cofactor evidence="1">
        <name>Mn(2+)</name>
        <dbReference type="ChEBI" id="CHEBI:29035"/>
    </cofactor>
</comment>
<name>A0AAV9AZ86_ACOGR</name>
<dbReference type="InterPro" id="IPR036457">
    <property type="entry name" value="PPM-type-like_dom_sf"/>
</dbReference>
<comment type="caution">
    <text evidence="14">The sequence shown here is derived from an EMBL/GenBank/DDBJ whole genome shotgun (WGS) entry which is preliminary data.</text>
</comment>
<proteinExistence type="inferred from homology"/>
<dbReference type="SUPFAM" id="SSF81606">
    <property type="entry name" value="PP2C-like"/>
    <property type="match status" value="1"/>
</dbReference>
<dbReference type="GO" id="GO:0046872">
    <property type="term" value="F:metal ion binding"/>
    <property type="evidence" value="ECO:0007669"/>
    <property type="project" value="UniProtKB-KW"/>
</dbReference>
<keyword evidence="15" id="KW-1185">Reference proteome</keyword>
<comment type="similarity">
    <text evidence="3">Belongs to the PP2C family.</text>
</comment>
<evidence type="ECO:0000256" key="2">
    <source>
        <dbReference type="ARBA" id="ARBA00001946"/>
    </source>
</evidence>
<keyword evidence="7" id="KW-0460">Magnesium</keyword>
<dbReference type="PROSITE" id="PS51746">
    <property type="entry name" value="PPM_2"/>
    <property type="match status" value="1"/>
</dbReference>
<evidence type="ECO:0000256" key="11">
    <source>
        <dbReference type="ARBA" id="ARBA00048336"/>
    </source>
</evidence>
<gene>
    <name evidence="14" type="ORF">QJS04_geneDACA013754</name>
</gene>
<dbReference type="Gene3D" id="3.60.40.10">
    <property type="entry name" value="PPM-type phosphatase domain"/>
    <property type="match status" value="1"/>
</dbReference>
<protein>
    <recommendedName>
        <fullName evidence="4">protein-serine/threonine phosphatase</fullName>
        <ecNumber evidence="4">3.1.3.16</ecNumber>
    </recommendedName>
</protein>
<evidence type="ECO:0000256" key="12">
    <source>
        <dbReference type="SAM" id="MobiDB-lite"/>
    </source>
</evidence>
<evidence type="ECO:0000256" key="9">
    <source>
        <dbReference type="ARBA" id="ARBA00023211"/>
    </source>
</evidence>
<evidence type="ECO:0000256" key="3">
    <source>
        <dbReference type="ARBA" id="ARBA00006702"/>
    </source>
</evidence>